<comment type="similarity">
    <text evidence="2">Belongs to the ESS2 family.</text>
</comment>
<dbReference type="PANTHER" id="PTHR12940">
    <property type="entry name" value="ES-2 PROTEIN - RELATED"/>
    <property type="match status" value="1"/>
</dbReference>
<dbReference type="InterPro" id="IPR019148">
    <property type="entry name" value="Nuclear_protein_DGCR14_ESS-2"/>
</dbReference>
<dbReference type="PANTHER" id="PTHR12940:SF0">
    <property type="entry name" value="SPLICING FACTOR ESS-2 HOMOLOG"/>
    <property type="match status" value="1"/>
</dbReference>
<organism evidence="5 6">
    <name type="scientific">Exaiptasia diaphana</name>
    <name type="common">Tropical sea anemone</name>
    <name type="synonym">Aiptasia pulchella</name>
    <dbReference type="NCBI Taxonomy" id="2652724"/>
    <lineage>
        <taxon>Eukaryota</taxon>
        <taxon>Metazoa</taxon>
        <taxon>Cnidaria</taxon>
        <taxon>Anthozoa</taxon>
        <taxon>Hexacorallia</taxon>
        <taxon>Actiniaria</taxon>
        <taxon>Aiptasiidae</taxon>
        <taxon>Exaiptasia</taxon>
    </lineage>
</organism>
<evidence type="ECO:0000256" key="1">
    <source>
        <dbReference type="ARBA" id="ARBA00004123"/>
    </source>
</evidence>
<evidence type="ECO:0000256" key="4">
    <source>
        <dbReference type="SAM" id="MobiDB-lite"/>
    </source>
</evidence>
<reference evidence="5" key="1">
    <citation type="submission" date="2022-11" db="UniProtKB">
        <authorList>
            <consortium name="EnsemblMetazoa"/>
        </authorList>
    </citation>
    <scope>IDENTIFICATION</scope>
</reference>
<evidence type="ECO:0000256" key="2">
    <source>
        <dbReference type="ARBA" id="ARBA00009072"/>
    </source>
</evidence>
<dbReference type="GeneID" id="110231855"/>
<sequence length="269" mass="30429">MALIKSDNGENPTENRKPKIRVLDEETYEQSLDKIIQRDFFPELNKLRAQSEYLEASENNDVERLREISARYNISQTPASRIGEFDSDSEEYIIYIIHMTHLITIWFLFSGVDASPLMTWGSIDGTPFRLDASDTPRPNTPGQVFKMPEPKKREQIGLALAEKVSRKHREKTRQARAQAAAMIGKSPSSRLNSVERLNTMSPAAQRLASQRLGIKTGSDKALLASYTPRSDRITTPSPYTPRTPTTPKQTNTPSRDVSLTDNLLKLPKR</sequence>
<dbReference type="AlphaFoldDB" id="A0A913YCE1"/>
<name>A0A913YCE1_EXADI</name>
<comment type="subcellular location">
    <subcellularLocation>
        <location evidence="1">Nucleus</location>
    </subcellularLocation>
</comment>
<keyword evidence="6" id="KW-1185">Reference proteome</keyword>
<dbReference type="RefSeq" id="XP_028512724.1">
    <property type="nucleotide sequence ID" value="XM_028656923.1"/>
</dbReference>
<dbReference type="Proteomes" id="UP000887567">
    <property type="component" value="Unplaced"/>
</dbReference>
<accession>A0A913YCE1</accession>
<feature type="region of interest" description="Disordered" evidence="4">
    <location>
        <begin position="224"/>
        <end position="261"/>
    </location>
</feature>
<keyword evidence="3" id="KW-0539">Nucleus</keyword>
<dbReference type="Pfam" id="PF09751">
    <property type="entry name" value="Es2"/>
    <property type="match status" value="2"/>
</dbReference>
<proteinExistence type="inferred from homology"/>
<evidence type="ECO:0000313" key="5">
    <source>
        <dbReference type="EnsemblMetazoa" id="XP_028512724.1"/>
    </source>
</evidence>
<evidence type="ECO:0000256" key="3">
    <source>
        <dbReference type="ARBA" id="ARBA00023242"/>
    </source>
</evidence>
<dbReference type="EnsemblMetazoa" id="XM_028656923.1">
    <property type="protein sequence ID" value="XP_028512724.1"/>
    <property type="gene ID" value="LOC110231855"/>
</dbReference>
<evidence type="ECO:0000313" key="6">
    <source>
        <dbReference type="Proteomes" id="UP000887567"/>
    </source>
</evidence>
<dbReference type="OrthoDB" id="19679at2759"/>
<dbReference type="GO" id="GO:0071013">
    <property type="term" value="C:catalytic step 2 spliceosome"/>
    <property type="evidence" value="ECO:0007669"/>
    <property type="project" value="TreeGrafter"/>
</dbReference>
<dbReference type="OMA" id="THLITIW"/>
<protein>
    <submittedName>
        <fullName evidence="5">Uncharacterized protein</fullName>
    </submittedName>
</protein>
<dbReference type="KEGG" id="epa:110231855"/>
<feature type="compositionally biased region" description="Low complexity" evidence="4">
    <location>
        <begin position="234"/>
        <end position="253"/>
    </location>
</feature>